<gene>
    <name evidence="3" type="ORF">C4532_07540</name>
</gene>
<feature type="domain" description="VanZ-like" evidence="2">
    <location>
        <begin position="96"/>
        <end position="180"/>
    </location>
</feature>
<accession>A0A419F0J4</accession>
<proteinExistence type="predicted"/>
<dbReference type="EMBL" id="QZKI01000060">
    <property type="protein sequence ID" value="RJP71368.1"/>
    <property type="molecule type" value="Genomic_DNA"/>
</dbReference>
<evidence type="ECO:0000259" key="2">
    <source>
        <dbReference type="Pfam" id="PF04892"/>
    </source>
</evidence>
<feature type="transmembrane region" description="Helical" evidence="1">
    <location>
        <begin position="132"/>
        <end position="153"/>
    </location>
</feature>
<dbReference type="AlphaFoldDB" id="A0A419F0J4"/>
<evidence type="ECO:0000313" key="3">
    <source>
        <dbReference type="EMBL" id="RJP71368.1"/>
    </source>
</evidence>
<feature type="transmembrane region" description="Helical" evidence="1">
    <location>
        <begin position="20"/>
        <end position="42"/>
    </location>
</feature>
<dbReference type="Pfam" id="PF04892">
    <property type="entry name" value="VanZ"/>
    <property type="match status" value="1"/>
</dbReference>
<dbReference type="NCBIfam" id="NF037970">
    <property type="entry name" value="vanZ_1"/>
    <property type="match status" value="1"/>
</dbReference>
<sequence length="197" mass="22114">MGKLFRGEMAGFRSRELLAWLYVAAMMFCIVLSLPLTPILWGKASKAIGPIFNTLGYIVLAGIAVGIVLHMISHRQRYGILSFILLAGFGATYFFLLKYQCKFPAERLHLMEYGLLAYLTYRAFRLRFKKMAACLLSFAFASAFGFIDEAIQYILPNRVFEFRDAFTNTIASALGILVVITVLKVNGNADNRRANSV</sequence>
<keyword evidence="1" id="KW-0472">Membrane</keyword>
<keyword evidence="1" id="KW-0812">Transmembrane</keyword>
<evidence type="ECO:0000313" key="4">
    <source>
        <dbReference type="Proteomes" id="UP000285961"/>
    </source>
</evidence>
<feature type="transmembrane region" description="Helical" evidence="1">
    <location>
        <begin position="54"/>
        <end position="72"/>
    </location>
</feature>
<feature type="transmembrane region" description="Helical" evidence="1">
    <location>
        <begin position="78"/>
        <end position="97"/>
    </location>
</feature>
<organism evidence="3 4">
    <name type="scientific">Candidatus Abyssobacteria bacterium SURF_17</name>
    <dbReference type="NCBI Taxonomy" id="2093361"/>
    <lineage>
        <taxon>Bacteria</taxon>
        <taxon>Pseudomonadati</taxon>
        <taxon>Candidatus Hydrogenedentota</taxon>
        <taxon>Candidatus Abyssobacteria</taxon>
    </lineage>
</organism>
<dbReference type="Proteomes" id="UP000285961">
    <property type="component" value="Unassembled WGS sequence"/>
</dbReference>
<name>A0A419F0J4_9BACT</name>
<evidence type="ECO:0000256" key="1">
    <source>
        <dbReference type="SAM" id="Phobius"/>
    </source>
</evidence>
<dbReference type="InterPro" id="IPR006976">
    <property type="entry name" value="VanZ-like"/>
</dbReference>
<keyword evidence="1" id="KW-1133">Transmembrane helix</keyword>
<protein>
    <recommendedName>
        <fullName evidence="2">VanZ-like domain-containing protein</fullName>
    </recommendedName>
</protein>
<feature type="transmembrane region" description="Helical" evidence="1">
    <location>
        <begin position="165"/>
        <end position="183"/>
    </location>
</feature>
<reference evidence="3 4" key="1">
    <citation type="journal article" date="2017" name="ISME J.">
        <title>Energy and carbon metabolisms in a deep terrestrial subsurface fluid microbial community.</title>
        <authorList>
            <person name="Momper L."/>
            <person name="Jungbluth S.P."/>
            <person name="Lee M.D."/>
            <person name="Amend J.P."/>
        </authorList>
    </citation>
    <scope>NUCLEOTIDE SEQUENCE [LARGE SCALE GENOMIC DNA]</scope>
    <source>
        <strain evidence="3">SURF_17</strain>
    </source>
</reference>
<comment type="caution">
    <text evidence="3">The sequence shown here is derived from an EMBL/GenBank/DDBJ whole genome shotgun (WGS) entry which is preliminary data.</text>
</comment>